<name>A0A1F6W5B4_9BACT</name>
<evidence type="ECO:0000259" key="7">
    <source>
        <dbReference type="PROSITE" id="PS51900"/>
    </source>
</evidence>
<evidence type="ECO:0000256" key="5">
    <source>
        <dbReference type="PROSITE-ProRule" id="PRU01248"/>
    </source>
</evidence>
<dbReference type="InterPro" id="IPR044068">
    <property type="entry name" value="CB"/>
</dbReference>
<evidence type="ECO:0000313" key="8">
    <source>
        <dbReference type="EMBL" id="OGI77002.1"/>
    </source>
</evidence>
<evidence type="ECO:0000256" key="1">
    <source>
        <dbReference type="ARBA" id="ARBA00008857"/>
    </source>
</evidence>
<dbReference type="InterPro" id="IPR010998">
    <property type="entry name" value="Integrase_recombinase_N"/>
</dbReference>
<dbReference type="STRING" id="1801754.A3D42_02495"/>
<dbReference type="Pfam" id="PF02899">
    <property type="entry name" value="Phage_int_SAM_1"/>
    <property type="match status" value="1"/>
</dbReference>
<evidence type="ECO:0000313" key="9">
    <source>
        <dbReference type="Proteomes" id="UP000177777"/>
    </source>
</evidence>
<dbReference type="Proteomes" id="UP000177777">
    <property type="component" value="Unassembled WGS sequence"/>
</dbReference>
<dbReference type="PROSITE" id="PS51900">
    <property type="entry name" value="CB"/>
    <property type="match status" value="1"/>
</dbReference>
<sequence>MASEIDRLKREFLEYLEIEKGSARKTLENYEHYLNRFFERAKIKTPADITDSAVREFRLWLNRQPGNKKKDLKETMSKKTQNYHLIALRIFLKYLGKRDIESMSADRIELAKIPERSIDLITEEELVRLLEAPKGNDIKTLRDKAILEFLFSTGLRVSELCSLPRDINPASLELSVRGKGGKVRVVFISERARTALKKYLDARKDMGEGLFVRLETREVAPQVKHKKYTGKEYGNLDRQSVERIVRHYAIKAGIAKKVTPHVIRHCFATDLLSNGADIRSVQAMLGHSNIATTQIYTHVTDKALREIHKRFHNKK</sequence>
<dbReference type="AlphaFoldDB" id="A0A1F6W5B4"/>
<dbReference type="InterPro" id="IPR050090">
    <property type="entry name" value="Tyrosine_recombinase_XerCD"/>
</dbReference>
<feature type="domain" description="Tyr recombinase" evidence="6">
    <location>
        <begin position="116"/>
        <end position="309"/>
    </location>
</feature>
<accession>A0A1F6W5B4</accession>
<dbReference type="Gene3D" id="1.10.443.10">
    <property type="entry name" value="Intergrase catalytic core"/>
    <property type="match status" value="1"/>
</dbReference>
<dbReference type="InterPro" id="IPR011010">
    <property type="entry name" value="DNA_brk_join_enz"/>
</dbReference>
<organism evidence="8 9">
    <name type="scientific">Candidatus Nomurabacteria bacterium RIFCSPHIGHO2_02_FULL_41_18</name>
    <dbReference type="NCBI Taxonomy" id="1801754"/>
    <lineage>
        <taxon>Bacteria</taxon>
        <taxon>Candidatus Nomuraibacteriota</taxon>
    </lineage>
</organism>
<dbReference type="CDD" id="cd00798">
    <property type="entry name" value="INT_XerDC_C"/>
    <property type="match status" value="1"/>
</dbReference>
<gene>
    <name evidence="8" type="ORF">A3D42_02495</name>
</gene>
<evidence type="ECO:0008006" key="10">
    <source>
        <dbReference type="Google" id="ProtNLM"/>
    </source>
</evidence>
<dbReference type="PANTHER" id="PTHR30349:SF41">
    <property type="entry name" value="INTEGRASE_RECOMBINASE PROTEIN MJ0367-RELATED"/>
    <property type="match status" value="1"/>
</dbReference>
<keyword evidence="4" id="KW-0233">DNA recombination</keyword>
<dbReference type="InterPro" id="IPR013762">
    <property type="entry name" value="Integrase-like_cat_sf"/>
</dbReference>
<evidence type="ECO:0000259" key="6">
    <source>
        <dbReference type="PROSITE" id="PS51898"/>
    </source>
</evidence>
<dbReference type="EMBL" id="MFUE01000020">
    <property type="protein sequence ID" value="OGI77002.1"/>
    <property type="molecule type" value="Genomic_DNA"/>
</dbReference>
<protein>
    <recommendedName>
        <fullName evidence="10">Tyrosine recombinase XerC</fullName>
    </recommendedName>
</protein>
<reference evidence="8 9" key="1">
    <citation type="journal article" date="2016" name="Nat. Commun.">
        <title>Thousands of microbial genomes shed light on interconnected biogeochemical processes in an aquifer system.</title>
        <authorList>
            <person name="Anantharaman K."/>
            <person name="Brown C.T."/>
            <person name="Hug L.A."/>
            <person name="Sharon I."/>
            <person name="Castelle C.J."/>
            <person name="Probst A.J."/>
            <person name="Thomas B.C."/>
            <person name="Singh A."/>
            <person name="Wilkins M.J."/>
            <person name="Karaoz U."/>
            <person name="Brodie E.L."/>
            <person name="Williams K.H."/>
            <person name="Hubbard S.S."/>
            <person name="Banfield J.F."/>
        </authorList>
    </citation>
    <scope>NUCLEOTIDE SEQUENCE [LARGE SCALE GENOMIC DNA]</scope>
</reference>
<comment type="similarity">
    <text evidence="1">Belongs to the 'phage' integrase family.</text>
</comment>
<dbReference type="GO" id="GO:0006310">
    <property type="term" value="P:DNA recombination"/>
    <property type="evidence" value="ECO:0007669"/>
    <property type="project" value="UniProtKB-KW"/>
</dbReference>
<dbReference type="InterPro" id="IPR004107">
    <property type="entry name" value="Integrase_SAM-like_N"/>
</dbReference>
<dbReference type="InterPro" id="IPR002104">
    <property type="entry name" value="Integrase_catalytic"/>
</dbReference>
<dbReference type="PROSITE" id="PS51898">
    <property type="entry name" value="TYR_RECOMBINASE"/>
    <property type="match status" value="1"/>
</dbReference>
<dbReference type="GO" id="GO:0003677">
    <property type="term" value="F:DNA binding"/>
    <property type="evidence" value="ECO:0007669"/>
    <property type="project" value="UniProtKB-UniRule"/>
</dbReference>
<keyword evidence="2" id="KW-0229">DNA integration</keyword>
<evidence type="ECO:0000256" key="4">
    <source>
        <dbReference type="ARBA" id="ARBA00023172"/>
    </source>
</evidence>
<keyword evidence="3 5" id="KW-0238">DNA-binding</keyword>
<dbReference type="PANTHER" id="PTHR30349">
    <property type="entry name" value="PHAGE INTEGRASE-RELATED"/>
    <property type="match status" value="1"/>
</dbReference>
<dbReference type="Gene3D" id="1.10.150.130">
    <property type="match status" value="1"/>
</dbReference>
<feature type="domain" description="Core-binding (CB)" evidence="7">
    <location>
        <begin position="3"/>
        <end position="96"/>
    </location>
</feature>
<comment type="caution">
    <text evidence="8">The sequence shown here is derived from an EMBL/GenBank/DDBJ whole genome shotgun (WGS) entry which is preliminary data.</text>
</comment>
<dbReference type="SUPFAM" id="SSF56349">
    <property type="entry name" value="DNA breaking-rejoining enzymes"/>
    <property type="match status" value="1"/>
</dbReference>
<evidence type="ECO:0000256" key="2">
    <source>
        <dbReference type="ARBA" id="ARBA00022908"/>
    </source>
</evidence>
<dbReference type="Pfam" id="PF00589">
    <property type="entry name" value="Phage_integrase"/>
    <property type="match status" value="1"/>
</dbReference>
<evidence type="ECO:0000256" key="3">
    <source>
        <dbReference type="ARBA" id="ARBA00023125"/>
    </source>
</evidence>
<proteinExistence type="inferred from homology"/>
<dbReference type="GO" id="GO:0015074">
    <property type="term" value="P:DNA integration"/>
    <property type="evidence" value="ECO:0007669"/>
    <property type="project" value="UniProtKB-KW"/>
</dbReference>